<feature type="domain" description="Ribonuclease H2 subunit B wHTH" evidence="7">
    <location>
        <begin position="143"/>
        <end position="364"/>
    </location>
</feature>
<dbReference type="AlphaFoldDB" id="A0AAE0MHN7"/>
<dbReference type="PANTHER" id="PTHR13383">
    <property type="entry name" value="RIBONUCLEASE H2 SUBUNIT B"/>
    <property type="match status" value="1"/>
</dbReference>
<dbReference type="GO" id="GO:0005654">
    <property type="term" value="C:nucleoplasm"/>
    <property type="evidence" value="ECO:0007669"/>
    <property type="project" value="TreeGrafter"/>
</dbReference>
<keyword evidence="3" id="KW-0539">Nucleus</keyword>
<organism evidence="9 10">
    <name type="scientific">Cercophora scortea</name>
    <dbReference type="NCBI Taxonomy" id="314031"/>
    <lineage>
        <taxon>Eukaryota</taxon>
        <taxon>Fungi</taxon>
        <taxon>Dikarya</taxon>
        <taxon>Ascomycota</taxon>
        <taxon>Pezizomycotina</taxon>
        <taxon>Sordariomycetes</taxon>
        <taxon>Sordariomycetidae</taxon>
        <taxon>Sordariales</taxon>
        <taxon>Lasiosphaeriaceae</taxon>
        <taxon>Cercophora</taxon>
    </lineage>
</organism>
<feature type="compositionally biased region" description="Low complexity" evidence="6">
    <location>
        <begin position="18"/>
        <end position="31"/>
    </location>
</feature>
<feature type="region of interest" description="Disordered" evidence="6">
    <location>
        <begin position="397"/>
        <end position="443"/>
    </location>
</feature>
<dbReference type="EMBL" id="JAUEPO010000002">
    <property type="protein sequence ID" value="KAK3332073.1"/>
    <property type="molecule type" value="Genomic_DNA"/>
</dbReference>
<evidence type="ECO:0000256" key="4">
    <source>
        <dbReference type="ARBA" id="ARBA00024778"/>
    </source>
</evidence>
<evidence type="ECO:0000256" key="6">
    <source>
        <dbReference type="SAM" id="MobiDB-lite"/>
    </source>
</evidence>
<dbReference type="InterPro" id="IPR041195">
    <property type="entry name" value="Rnh202_N"/>
</dbReference>
<comment type="caution">
    <text evidence="9">The sequence shown here is derived from an EMBL/GenBank/DDBJ whole genome shotgun (WGS) entry which is preliminary data.</text>
</comment>
<evidence type="ECO:0000256" key="2">
    <source>
        <dbReference type="ARBA" id="ARBA00019062"/>
    </source>
</evidence>
<dbReference type="Pfam" id="PF09468">
    <property type="entry name" value="RNase_H2-Ydr279"/>
    <property type="match status" value="1"/>
</dbReference>
<feature type="compositionally biased region" description="Low complexity" evidence="6">
    <location>
        <begin position="292"/>
        <end position="323"/>
    </location>
</feature>
<dbReference type="CDD" id="cd09270">
    <property type="entry name" value="RNase_H2-B"/>
    <property type="match status" value="1"/>
</dbReference>
<feature type="region of interest" description="Disordered" evidence="6">
    <location>
        <begin position="99"/>
        <end position="121"/>
    </location>
</feature>
<reference evidence="9" key="2">
    <citation type="submission" date="2023-06" db="EMBL/GenBank/DDBJ databases">
        <authorList>
            <consortium name="Lawrence Berkeley National Laboratory"/>
            <person name="Haridas S."/>
            <person name="Hensen N."/>
            <person name="Bonometti L."/>
            <person name="Westerberg I."/>
            <person name="Brannstrom I.O."/>
            <person name="Guillou S."/>
            <person name="Cros-Aarteil S."/>
            <person name="Calhoun S."/>
            <person name="Kuo A."/>
            <person name="Mondo S."/>
            <person name="Pangilinan J."/>
            <person name="Riley R."/>
            <person name="Labutti K."/>
            <person name="Andreopoulos B."/>
            <person name="Lipzen A."/>
            <person name="Chen C."/>
            <person name="Yanf M."/>
            <person name="Daum C."/>
            <person name="Ng V."/>
            <person name="Clum A."/>
            <person name="Steindorff A."/>
            <person name="Ohm R."/>
            <person name="Martin F."/>
            <person name="Silar P."/>
            <person name="Natvig D."/>
            <person name="Lalanne C."/>
            <person name="Gautier V."/>
            <person name="Ament-Velasquez S.L."/>
            <person name="Kruys A."/>
            <person name="Hutchinson M.I."/>
            <person name="Powell A.J."/>
            <person name="Barry K."/>
            <person name="Miller A.N."/>
            <person name="Grigoriev I.V."/>
            <person name="Debuchy R."/>
            <person name="Gladieux P."/>
            <person name="Thoren M.H."/>
            <person name="Johannesson H."/>
        </authorList>
    </citation>
    <scope>NUCLEOTIDE SEQUENCE</scope>
    <source>
        <strain evidence="9">SMH4131-1</strain>
    </source>
</reference>
<reference evidence="9" key="1">
    <citation type="journal article" date="2023" name="Mol. Phylogenet. Evol.">
        <title>Genome-scale phylogeny and comparative genomics of the fungal order Sordariales.</title>
        <authorList>
            <person name="Hensen N."/>
            <person name="Bonometti L."/>
            <person name="Westerberg I."/>
            <person name="Brannstrom I.O."/>
            <person name="Guillou S."/>
            <person name="Cros-Aarteil S."/>
            <person name="Calhoun S."/>
            <person name="Haridas S."/>
            <person name="Kuo A."/>
            <person name="Mondo S."/>
            <person name="Pangilinan J."/>
            <person name="Riley R."/>
            <person name="LaButti K."/>
            <person name="Andreopoulos B."/>
            <person name="Lipzen A."/>
            <person name="Chen C."/>
            <person name="Yan M."/>
            <person name="Daum C."/>
            <person name="Ng V."/>
            <person name="Clum A."/>
            <person name="Steindorff A."/>
            <person name="Ohm R.A."/>
            <person name="Martin F."/>
            <person name="Silar P."/>
            <person name="Natvig D.O."/>
            <person name="Lalanne C."/>
            <person name="Gautier V."/>
            <person name="Ament-Velasquez S.L."/>
            <person name="Kruys A."/>
            <person name="Hutchinson M.I."/>
            <person name="Powell A.J."/>
            <person name="Barry K."/>
            <person name="Miller A.N."/>
            <person name="Grigoriev I.V."/>
            <person name="Debuchy R."/>
            <person name="Gladieux P."/>
            <person name="Hiltunen Thoren M."/>
            <person name="Johannesson H."/>
        </authorList>
    </citation>
    <scope>NUCLEOTIDE SEQUENCE</scope>
    <source>
        <strain evidence="9">SMH4131-1</strain>
    </source>
</reference>
<keyword evidence="10" id="KW-1185">Reference proteome</keyword>
<comment type="subcellular location">
    <subcellularLocation>
        <location evidence="1">Nucleus</location>
    </subcellularLocation>
</comment>
<evidence type="ECO:0000313" key="10">
    <source>
        <dbReference type="Proteomes" id="UP001286456"/>
    </source>
</evidence>
<name>A0AAE0MHN7_9PEZI</name>
<dbReference type="Proteomes" id="UP001286456">
    <property type="component" value="Unassembled WGS sequence"/>
</dbReference>
<evidence type="ECO:0000313" key="9">
    <source>
        <dbReference type="EMBL" id="KAK3332073.1"/>
    </source>
</evidence>
<proteinExistence type="predicted"/>
<dbReference type="InterPro" id="IPR040456">
    <property type="entry name" value="RNase_H2_suB"/>
</dbReference>
<feature type="region of interest" description="Disordered" evidence="6">
    <location>
        <begin position="260"/>
        <end position="323"/>
    </location>
</feature>
<dbReference type="GO" id="GO:0006401">
    <property type="term" value="P:RNA catabolic process"/>
    <property type="evidence" value="ECO:0007669"/>
    <property type="project" value="TreeGrafter"/>
</dbReference>
<feature type="domain" description="Rnh202 triple barrel" evidence="8">
    <location>
        <begin position="46"/>
        <end position="140"/>
    </location>
</feature>
<comment type="function">
    <text evidence="4">Non catalytic subunit of RNase H2, an endonuclease that specifically degrades the RNA of RNA:DNA hybrids. Participates in DNA replication, possibly by mediating the removal of lagging-strand Okazaki fragment RNA primers during DNA replication. Mediates the excision of single ribonucleotides from DNA:RNA duplexes.</text>
</comment>
<dbReference type="GO" id="GO:0032299">
    <property type="term" value="C:ribonuclease H2 complex"/>
    <property type="evidence" value="ECO:0007669"/>
    <property type="project" value="InterPro"/>
</dbReference>
<feature type="compositionally biased region" description="Basic residues" evidence="6">
    <location>
        <begin position="429"/>
        <end position="440"/>
    </location>
</feature>
<evidence type="ECO:0000256" key="1">
    <source>
        <dbReference type="ARBA" id="ARBA00004123"/>
    </source>
</evidence>
<evidence type="ECO:0000256" key="3">
    <source>
        <dbReference type="ARBA" id="ARBA00023242"/>
    </source>
</evidence>
<sequence>MARTRLSSAKGKKGGGTAEKTNTATTTTATKHPLPTESPNPPKVFILPTKATAAARIVTLPNPRYSKPTRYLVCPEAGFFEFTKISAPKTAPRSWLLESASGTVEKPQADEEENPAISSNDGFDVHITKGAELYVASPLDPLFLLLPALAAGAGQESKSTQASKKRLFLFSDDHFDALSRSTNHVSEILTWPDLRLSLELRMAAVCDTVDAGDEQMFRLNESKLLDEILTKARRMAEHAFPKSMEEKFVSKALEAPILGIRSQPTAVPEPDPATAKSREGSSTPVESADSQSTIPSLATSASSLSEASTPATTASSDSAANADSGDVVNAMSAPEEAIKLQRLRVAFNFICSSYIAPSLAELLKSHCVAAKDKVDFGPLDDYLVKLTKMRNDAAAARTSDYSRKRGMDEEEDERAEKRRKKEEEDKVKKANQSRGVKKLAKVNTTGMKKMSDFFKKK</sequence>
<evidence type="ECO:0000259" key="7">
    <source>
        <dbReference type="Pfam" id="PF09468"/>
    </source>
</evidence>
<dbReference type="InterPro" id="IPR019024">
    <property type="entry name" value="RNase_H2_suB_wHTH"/>
</dbReference>
<evidence type="ECO:0000259" key="8">
    <source>
        <dbReference type="Pfam" id="PF17745"/>
    </source>
</evidence>
<evidence type="ECO:0000256" key="5">
    <source>
        <dbReference type="ARBA" id="ARBA00033464"/>
    </source>
</evidence>
<dbReference type="Gene3D" id="1.10.20.120">
    <property type="match status" value="1"/>
</dbReference>
<dbReference type="Pfam" id="PF17745">
    <property type="entry name" value="Ydr279_N"/>
    <property type="match status" value="1"/>
</dbReference>
<feature type="compositionally biased region" description="Polar residues" evidence="6">
    <location>
        <begin position="280"/>
        <end position="291"/>
    </location>
</feature>
<feature type="region of interest" description="Disordered" evidence="6">
    <location>
        <begin position="1"/>
        <end position="43"/>
    </location>
</feature>
<accession>A0AAE0MHN7</accession>
<dbReference type="PANTHER" id="PTHR13383:SF11">
    <property type="entry name" value="RIBONUCLEASE H2 SUBUNIT B"/>
    <property type="match status" value="1"/>
</dbReference>
<protein>
    <recommendedName>
        <fullName evidence="2">Ribonuclease H2 subunit B</fullName>
    </recommendedName>
    <alternativeName>
        <fullName evidence="5">Ribonuclease HI subunit B</fullName>
    </alternativeName>
</protein>
<gene>
    <name evidence="9" type="ORF">B0T19DRAFT_94035</name>
</gene>